<evidence type="ECO:0000256" key="1">
    <source>
        <dbReference type="SAM" id="MobiDB-lite"/>
    </source>
</evidence>
<protein>
    <submittedName>
        <fullName evidence="3">Uncharacterized protein</fullName>
    </submittedName>
</protein>
<dbReference type="Gramene" id="KCW67642">
    <property type="protein sequence ID" value="KCW67642"/>
    <property type="gene ID" value="EUGRSUZ_F01388"/>
</dbReference>
<accession>A0A059BN32</accession>
<keyword evidence="2" id="KW-0812">Transmembrane</keyword>
<dbReference type="AlphaFoldDB" id="A0A059BN32"/>
<keyword evidence="2" id="KW-1133">Transmembrane helix</keyword>
<keyword evidence="2" id="KW-0472">Membrane</keyword>
<dbReference type="InParanoid" id="A0A059BN32"/>
<feature type="region of interest" description="Disordered" evidence="1">
    <location>
        <begin position="64"/>
        <end position="87"/>
    </location>
</feature>
<proteinExistence type="predicted"/>
<evidence type="ECO:0000256" key="2">
    <source>
        <dbReference type="SAM" id="Phobius"/>
    </source>
</evidence>
<organism evidence="3">
    <name type="scientific">Eucalyptus grandis</name>
    <name type="common">Flooded gum</name>
    <dbReference type="NCBI Taxonomy" id="71139"/>
    <lineage>
        <taxon>Eukaryota</taxon>
        <taxon>Viridiplantae</taxon>
        <taxon>Streptophyta</taxon>
        <taxon>Embryophyta</taxon>
        <taxon>Tracheophyta</taxon>
        <taxon>Spermatophyta</taxon>
        <taxon>Magnoliopsida</taxon>
        <taxon>eudicotyledons</taxon>
        <taxon>Gunneridae</taxon>
        <taxon>Pentapetalae</taxon>
        <taxon>rosids</taxon>
        <taxon>malvids</taxon>
        <taxon>Myrtales</taxon>
        <taxon>Myrtaceae</taxon>
        <taxon>Myrtoideae</taxon>
        <taxon>Eucalypteae</taxon>
        <taxon>Eucalyptus</taxon>
    </lineage>
</organism>
<gene>
    <name evidence="3" type="ORF">EUGRSUZ_F01388</name>
</gene>
<sequence length="87" mass="9623">MQSGDLMNVSKILLISLTIGLIYLNRTFYTRQSSGLQTLGLFYLRFEKEKLTYLAQAMIGGTSETPATKARAGGRDPAKTRYPLSST</sequence>
<reference evidence="3" key="1">
    <citation type="submission" date="2013-07" db="EMBL/GenBank/DDBJ databases">
        <title>The genome of Eucalyptus grandis.</title>
        <authorList>
            <person name="Schmutz J."/>
            <person name="Hayes R."/>
            <person name="Myburg A."/>
            <person name="Tuskan G."/>
            <person name="Grattapaglia D."/>
            <person name="Rokhsar D.S."/>
        </authorList>
    </citation>
    <scope>NUCLEOTIDE SEQUENCE</scope>
    <source>
        <tissue evidence="3">Leaf extractions</tissue>
    </source>
</reference>
<dbReference type="EMBL" id="KK198758">
    <property type="protein sequence ID" value="KCW67642.1"/>
    <property type="molecule type" value="Genomic_DNA"/>
</dbReference>
<name>A0A059BN32_EUCGR</name>
<feature type="transmembrane region" description="Helical" evidence="2">
    <location>
        <begin position="6"/>
        <end position="24"/>
    </location>
</feature>
<evidence type="ECO:0000313" key="3">
    <source>
        <dbReference type="EMBL" id="KCW67642.1"/>
    </source>
</evidence>